<organism evidence="2 3">
    <name type="scientific">Sphingobium fluviale</name>
    <dbReference type="NCBI Taxonomy" id="2506423"/>
    <lineage>
        <taxon>Bacteria</taxon>
        <taxon>Pseudomonadati</taxon>
        <taxon>Pseudomonadota</taxon>
        <taxon>Alphaproteobacteria</taxon>
        <taxon>Sphingomonadales</taxon>
        <taxon>Sphingomonadaceae</taxon>
        <taxon>Sphingobium</taxon>
    </lineage>
</organism>
<keyword evidence="3" id="KW-1185">Reference proteome</keyword>
<evidence type="ECO:0000313" key="3">
    <source>
        <dbReference type="Proteomes" id="UP000290958"/>
    </source>
</evidence>
<reference evidence="3" key="1">
    <citation type="submission" date="2019-01" db="EMBL/GenBank/DDBJ databases">
        <title>Cytophagaceae bacterium strain CAR-16.</title>
        <authorList>
            <person name="Chen W.-M."/>
        </authorList>
    </citation>
    <scope>NUCLEOTIDE SEQUENCE [LARGE SCALE GENOMIC DNA]</scope>
    <source>
        <strain evidence="3">CHR27</strain>
    </source>
</reference>
<keyword evidence="2" id="KW-0489">Methyltransferase</keyword>
<comment type="caution">
    <text evidence="2">The sequence shown here is derived from an EMBL/GenBank/DDBJ whole genome shotgun (WGS) entry which is preliminary data.</text>
</comment>
<name>A0A4Q1KIH2_9SPHN</name>
<protein>
    <submittedName>
        <fullName evidence="2">Class I SAM-dependent methyltransferase</fullName>
    </submittedName>
</protein>
<sequence>MIKTTRSIFQRLRGKSQVAHGTMAEIDAAAKFHDFLYINGWFHCPDSSLVAVNFEHLDIEFFRAEVGLPHGGVLALGPDKGFRCQIIKSTSSFPAGGRLIFHTSDGKQVAYDFDEMISRRLANVSTAELHGRFLQRLQAPGFSTMLDIGGRARSAVDRSALFPHHEVTVLDIAPGDNVHVVGDAHQLSSHFPAGSFDAVYSVSVFEHLLMPWKVALEMNRVLRMGGIAYIHTHQTLGLHDMPWDFWRFSDTSWDGLFNKLTGFKIIGRAMAHEHFLIPFIWRPDKHDAEYSAGYESSAVYLEKTGECTMEWPIKLDQIIKSQYPPSV</sequence>
<accession>A0A4Q1KIH2</accession>
<dbReference type="InterPro" id="IPR029063">
    <property type="entry name" value="SAM-dependent_MTases_sf"/>
</dbReference>
<dbReference type="InterPro" id="IPR013216">
    <property type="entry name" value="Methyltransf_11"/>
</dbReference>
<keyword evidence="2" id="KW-0808">Transferase</keyword>
<dbReference type="GO" id="GO:0008757">
    <property type="term" value="F:S-adenosylmethionine-dependent methyltransferase activity"/>
    <property type="evidence" value="ECO:0007669"/>
    <property type="project" value="InterPro"/>
</dbReference>
<dbReference type="GO" id="GO:0032259">
    <property type="term" value="P:methylation"/>
    <property type="evidence" value="ECO:0007669"/>
    <property type="project" value="UniProtKB-KW"/>
</dbReference>
<evidence type="ECO:0000313" key="2">
    <source>
        <dbReference type="EMBL" id="RXR28354.1"/>
    </source>
</evidence>
<dbReference type="AlphaFoldDB" id="A0A4Q1KIH2"/>
<feature type="domain" description="Methyltransferase type 11" evidence="1">
    <location>
        <begin position="179"/>
        <end position="230"/>
    </location>
</feature>
<dbReference type="Pfam" id="PF08241">
    <property type="entry name" value="Methyltransf_11"/>
    <property type="match status" value="1"/>
</dbReference>
<dbReference type="OrthoDB" id="9787738at2"/>
<dbReference type="CDD" id="cd02440">
    <property type="entry name" value="AdoMet_MTases"/>
    <property type="match status" value="1"/>
</dbReference>
<evidence type="ECO:0000259" key="1">
    <source>
        <dbReference type="Pfam" id="PF08241"/>
    </source>
</evidence>
<dbReference type="Gene3D" id="3.40.50.150">
    <property type="entry name" value="Vaccinia Virus protein VP39"/>
    <property type="match status" value="1"/>
</dbReference>
<dbReference type="EMBL" id="SBKP01000009">
    <property type="protein sequence ID" value="RXR28354.1"/>
    <property type="molecule type" value="Genomic_DNA"/>
</dbReference>
<proteinExistence type="predicted"/>
<dbReference type="SUPFAM" id="SSF53335">
    <property type="entry name" value="S-adenosyl-L-methionine-dependent methyltransferases"/>
    <property type="match status" value="1"/>
</dbReference>
<gene>
    <name evidence="2" type="ORF">EQG66_09880</name>
</gene>
<dbReference type="Proteomes" id="UP000290958">
    <property type="component" value="Unassembled WGS sequence"/>
</dbReference>